<evidence type="ECO:0000256" key="2">
    <source>
        <dbReference type="ARBA" id="ARBA00001946"/>
    </source>
</evidence>
<keyword evidence="3 4" id="KW-0378">Hydrolase</keyword>
<comment type="cofactor">
    <cofactor evidence="2">
        <name>Mg(2+)</name>
        <dbReference type="ChEBI" id="CHEBI:18420"/>
    </cofactor>
</comment>
<dbReference type="Gene3D" id="3.90.79.10">
    <property type="entry name" value="Nucleoside Triphosphate Pyrophosphohydrolase"/>
    <property type="match status" value="1"/>
</dbReference>
<dbReference type="InterPro" id="IPR000086">
    <property type="entry name" value="NUDIX_hydrolase_dom"/>
</dbReference>
<dbReference type="EMBL" id="BPRB01000191">
    <property type="protein sequence ID" value="GJE61147.1"/>
    <property type="molecule type" value="Genomic_DNA"/>
</dbReference>
<evidence type="ECO:0000259" key="5">
    <source>
        <dbReference type="PROSITE" id="PS51462"/>
    </source>
</evidence>
<sequence length="188" mass="20614">MTSQTESRDNPQALPASALPYRPCVGITLINRDGLVFVGRRKAEAGPEHVSGVHAWQMPQGGIDPGEEPPKAAERELFEETNVAPASLRPLGEIPHWLAYDLPPAVMKQAWKGRYRGQEQKWFAFGFLGQDDEIDVERPGGGAHKAEFEAWRWAPFSELAGLIVPFKRPVYEGVVAAFAPLAAWSAGA</sequence>
<evidence type="ECO:0000256" key="1">
    <source>
        <dbReference type="ARBA" id="ARBA00001936"/>
    </source>
</evidence>
<dbReference type="InterPro" id="IPR015797">
    <property type="entry name" value="NUDIX_hydrolase-like_dom_sf"/>
</dbReference>
<evidence type="ECO:0000256" key="3">
    <source>
        <dbReference type="ARBA" id="ARBA00022801"/>
    </source>
</evidence>
<comment type="cofactor">
    <cofactor evidence="4">
        <name>a divalent metal cation</name>
        <dbReference type="ChEBI" id="CHEBI:60240"/>
    </cofactor>
</comment>
<organism evidence="6 7">
    <name type="scientific">Methylobacterium trifolii</name>
    <dbReference type="NCBI Taxonomy" id="1003092"/>
    <lineage>
        <taxon>Bacteria</taxon>
        <taxon>Pseudomonadati</taxon>
        <taxon>Pseudomonadota</taxon>
        <taxon>Alphaproteobacteria</taxon>
        <taxon>Hyphomicrobiales</taxon>
        <taxon>Methylobacteriaceae</taxon>
        <taxon>Methylobacterium</taxon>
    </lineage>
</organism>
<comment type="caution">
    <text evidence="6">The sequence shown here is derived from an EMBL/GenBank/DDBJ whole genome shotgun (WGS) entry which is preliminary data.</text>
</comment>
<proteinExistence type="inferred from homology"/>
<feature type="short sequence motif" description="Nudix box" evidence="4">
    <location>
        <begin position="61"/>
        <end position="82"/>
    </location>
</feature>
<dbReference type="InterPro" id="IPR020476">
    <property type="entry name" value="Nudix_hydrolase"/>
</dbReference>
<dbReference type="CDD" id="cd03671">
    <property type="entry name" value="NUDIX_Ap4A_hydrolase_plant_like"/>
    <property type="match status" value="1"/>
</dbReference>
<dbReference type="PROSITE" id="PS00893">
    <property type="entry name" value="NUDIX_BOX"/>
    <property type="match status" value="1"/>
</dbReference>
<evidence type="ECO:0000313" key="6">
    <source>
        <dbReference type="EMBL" id="GJE61147.1"/>
    </source>
</evidence>
<dbReference type="InterPro" id="IPR022927">
    <property type="entry name" value="RppH"/>
</dbReference>
<comment type="similarity">
    <text evidence="4">Belongs to the Nudix hydrolase family. RppH subfamily.</text>
</comment>
<evidence type="ECO:0000256" key="4">
    <source>
        <dbReference type="HAMAP-Rule" id="MF_00298"/>
    </source>
</evidence>
<dbReference type="PANTHER" id="PTHR11839">
    <property type="entry name" value="UDP/ADP-SUGAR PYROPHOSPHATASE"/>
    <property type="match status" value="1"/>
</dbReference>
<reference evidence="6" key="1">
    <citation type="journal article" date="2021" name="Front. Microbiol.">
        <title>Comprehensive Comparative Genomics and Phenotyping of Methylobacterium Species.</title>
        <authorList>
            <person name="Alessa O."/>
            <person name="Ogura Y."/>
            <person name="Fujitani Y."/>
            <person name="Takami H."/>
            <person name="Hayashi T."/>
            <person name="Sahin N."/>
            <person name="Tani A."/>
        </authorList>
    </citation>
    <scope>NUCLEOTIDE SEQUENCE</scope>
    <source>
        <strain evidence="6">DSM 23632</strain>
    </source>
</reference>
<dbReference type="PROSITE" id="PS51462">
    <property type="entry name" value="NUDIX"/>
    <property type="match status" value="1"/>
</dbReference>
<comment type="cofactor">
    <cofactor evidence="1">
        <name>Mn(2+)</name>
        <dbReference type="ChEBI" id="CHEBI:29035"/>
    </cofactor>
</comment>
<reference evidence="6" key="2">
    <citation type="submission" date="2021-08" db="EMBL/GenBank/DDBJ databases">
        <authorList>
            <person name="Tani A."/>
            <person name="Ola A."/>
            <person name="Ogura Y."/>
            <person name="Katsura K."/>
            <person name="Hayashi T."/>
        </authorList>
    </citation>
    <scope>NUCLEOTIDE SEQUENCE</scope>
    <source>
        <strain evidence="6">DSM 23632</strain>
    </source>
</reference>
<dbReference type="Pfam" id="PF00293">
    <property type="entry name" value="NUDIX"/>
    <property type="match status" value="1"/>
</dbReference>
<comment type="function">
    <text evidence="4">Accelerates the degradation of transcripts by removing pyrophosphate from the 5'-end of triphosphorylated RNA, leading to a more labile monophosphorylated state that can stimulate subsequent ribonuclease cleavage.</text>
</comment>
<keyword evidence="7" id="KW-1185">Reference proteome</keyword>
<dbReference type="HAMAP" id="MF_00298">
    <property type="entry name" value="Nudix_RppH"/>
    <property type="match status" value="1"/>
</dbReference>
<dbReference type="SUPFAM" id="SSF55811">
    <property type="entry name" value="Nudix"/>
    <property type="match status" value="1"/>
</dbReference>
<protein>
    <recommendedName>
        <fullName evidence="4">RNA pyrophosphohydrolase</fullName>
        <ecNumber evidence="4">3.6.1.-</ecNumber>
    </recommendedName>
    <alternativeName>
        <fullName evidence="4">(Di)nucleoside polyphosphate hydrolase</fullName>
    </alternativeName>
</protein>
<dbReference type="InterPro" id="IPR020084">
    <property type="entry name" value="NUDIX_hydrolase_CS"/>
</dbReference>
<name>A0ABQ4U433_9HYPH</name>
<dbReference type="NCBIfam" id="NF001938">
    <property type="entry name" value="PRK00714.1-5"/>
    <property type="match status" value="1"/>
</dbReference>
<gene>
    <name evidence="6" type="primary">rppH_3</name>
    <name evidence="4" type="synonym">nudH</name>
    <name evidence="4" type="synonym">rppH</name>
    <name evidence="6" type="ORF">MPOCJGCO_3268</name>
</gene>
<dbReference type="PRINTS" id="PR00502">
    <property type="entry name" value="NUDIXFAMILY"/>
</dbReference>
<dbReference type="EC" id="3.6.1.-" evidence="4"/>
<dbReference type="PANTHER" id="PTHR11839:SF22">
    <property type="entry name" value="NUDIX HYDROLASE 26, CHLOROPLASTIC"/>
    <property type="match status" value="1"/>
</dbReference>
<feature type="domain" description="Nudix hydrolase" evidence="5">
    <location>
        <begin position="20"/>
        <end position="176"/>
    </location>
</feature>
<evidence type="ECO:0000313" key="7">
    <source>
        <dbReference type="Proteomes" id="UP001055057"/>
    </source>
</evidence>
<dbReference type="RefSeq" id="WP_238183716.1">
    <property type="nucleotide sequence ID" value="NZ_BPRB01000191.1"/>
</dbReference>
<dbReference type="Proteomes" id="UP001055057">
    <property type="component" value="Unassembled WGS sequence"/>
</dbReference>
<accession>A0ABQ4U433</accession>